<dbReference type="InterPro" id="IPR002301">
    <property type="entry name" value="Ile-tRNA-ligase"/>
</dbReference>
<organism evidence="12">
    <name type="scientific">Borrelia bissettiae</name>
    <name type="common">Borreliella bissettiae</name>
    <dbReference type="NCBI Taxonomy" id="64897"/>
    <lineage>
        <taxon>Bacteria</taxon>
        <taxon>Pseudomonadati</taxon>
        <taxon>Spirochaetota</taxon>
        <taxon>Spirochaetia</taxon>
        <taxon>Spirochaetales</taxon>
        <taxon>Borreliaceae</taxon>
        <taxon>Borreliella</taxon>
    </lineage>
</organism>
<dbReference type="SUPFAM" id="SSF47323">
    <property type="entry name" value="Anticodon-binding domain of a subclass of class I aminoacyl-tRNA synthetases"/>
    <property type="match status" value="1"/>
</dbReference>
<evidence type="ECO:0000259" key="11">
    <source>
        <dbReference type="Pfam" id="PF00133"/>
    </source>
</evidence>
<dbReference type="SUPFAM" id="SSF52374">
    <property type="entry name" value="Nucleotidylyl transferase"/>
    <property type="match status" value="1"/>
</dbReference>
<dbReference type="InterPro" id="IPR014729">
    <property type="entry name" value="Rossmann-like_a/b/a_fold"/>
</dbReference>
<dbReference type="GO" id="GO:0046872">
    <property type="term" value="F:metal ion binding"/>
    <property type="evidence" value="ECO:0007669"/>
    <property type="project" value="UniProtKB-KW"/>
</dbReference>
<keyword evidence="3" id="KW-0479">Metal-binding</keyword>
<comment type="function">
    <text evidence="9">Catalyzes the attachment of isoleucine to tRNA(Ile). As IleRS can inadvertently accommodate and process structurally similar amino acids such as valine, to avoid such errors it has two additional distinct tRNA(Ile)-dependent editing activities. One activity is designated as 'pretransfer' editing and involves the hydrolysis of activated Val-AMP. The other activity is designated 'posttransfer' editing and involves deacylation of mischarged Val-tRNA(Ile).</text>
</comment>
<evidence type="ECO:0000256" key="3">
    <source>
        <dbReference type="ARBA" id="ARBA00022723"/>
    </source>
</evidence>
<evidence type="ECO:0000256" key="1">
    <source>
        <dbReference type="ARBA" id="ARBA00022490"/>
    </source>
</evidence>
<evidence type="ECO:0000256" key="4">
    <source>
        <dbReference type="ARBA" id="ARBA00022741"/>
    </source>
</evidence>
<evidence type="ECO:0000256" key="5">
    <source>
        <dbReference type="ARBA" id="ARBA00022833"/>
    </source>
</evidence>
<evidence type="ECO:0000256" key="8">
    <source>
        <dbReference type="ARBA" id="ARBA00023146"/>
    </source>
</evidence>
<dbReference type="FunFam" id="3.40.50.620:FF:000075">
    <property type="entry name" value="Isoleucine--tRNA ligase"/>
    <property type="match status" value="1"/>
</dbReference>
<gene>
    <name evidence="12" type="ORF">ER70_06755</name>
</gene>
<dbReference type="PANTHER" id="PTHR42780:SF1">
    <property type="entry name" value="ISOLEUCINE--TRNA LIGASE, CYTOPLASMIC"/>
    <property type="match status" value="1"/>
</dbReference>
<keyword evidence="8" id="KW-0030">Aminoacyl-tRNA synthetase</keyword>
<name>A0A1L8ZAJ7_BORBI</name>
<dbReference type="InterPro" id="IPR023586">
    <property type="entry name" value="Ile-tRNA-ligase_type2"/>
</dbReference>
<dbReference type="Gene3D" id="3.40.50.620">
    <property type="entry name" value="HUPs"/>
    <property type="match status" value="1"/>
</dbReference>
<dbReference type="GO" id="GO:0004822">
    <property type="term" value="F:isoleucine-tRNA ligase activity"/>
    <property type="evidence" value="ECO:0007669"/>
    <property type="project" value="UniProtKB-EC"/>
</dbReference>
<dbReference type="PRINTS" id="PR00984">
    <property type="entry name" value="TRNASYNTHILE"/>
</dbReference>
<feature type="non-terminal residue" evidence="12">
    <location>
        <position position="1"/>
    </location>
</feature>
<dbReference type="Gene3D" id="1.10.730.10">
    <property type="entry name" value="Isoleucyl-tRNA Synthetase, Domain 1"/>
    <property type="match status" value="1"/>
</dbReference>
<comment type="caution">
    <text evidence="12">The sequence shown here is derived from an EMBL/GenBank/DDBJ whole genome shotgun (WGS) entry which is preliminary data.</text>
</comment>
<dbReference type="GO" id="GO:0005524">
    <property type="term" value="F:ATP binding"/>
    <property type="evidence" value="ECO:0007669"/>
    <property type="project" value="UniProtKB-KW"/>
</dbReference>
<sequence>KIIENLKLRNFLFKRENYLHRYPFCYRTNCPIIYRPISSWFVNVEKIKTKLLEVNEKINWMPAHLKKGRFGKWLENAKDWAISRNRFWGNPIPIWICSKTGKKICVGSKKELETLSGQKIEDLHKDQIDKITWPSKDGGTFIRTSEVLDCWFESGAMPYASNHYPFTNESNFKNIFPADFIAEGLDQTRGWFYTLTILGTSLFENTAFKNVIVNGLVLSSDGRKMSKSFKNYTDPMEVINTFGADALRLYLIMSPVVKAEDLKYSDNGVRDVLKNIIIPIWNAYSFFTTYAIIDKFKPPKNLNLVKNNILDKWIISELESLKKTLNIEIDKYNLTKSIESLLEFIDKL</sequence>
<evidence type="ECO:0000256" key="10">
    <source>
        <dbReference type="ARBA" id="ARBA00048359"/>
    </source>
</evidence>
<evidence type="ECO:0000256" key="2">
    <source>
        <dbReference type="ARBA" id="ARBA00022598"/>
    </source>
</evidence>
<reference evidence="12" key="2">
    <citation type="submission" date="2015-07" db="EMBL/GenBank/DDBJ databases">
        <authorList>
            <person name="Noorani M."/>
        </authorList>
    </citation>
    <scope>NUCLEOTIDE SEQUENCE</scope>
    <source>
        <strain evidence="12">CO275</strain>
    </source>
</reference>
<dbReference type="InterPro" id="IPR002300">
    <property type="entry name" value="aa-tRNA-synth_Ia"/>
</dbReference>
<protein>
    <submittedName>
        <fullName evidence="12">Isoleucyl-tRNA synthase</fullName>
    </submittedName>
</protein>
<comment type="catalytic activity">
    <reaction evidence="10">
        <text>tRNA(Ile) + L-isoleucine + ATP = L-isoleucyl-tRNA(Ile) + AMP + diphosphate</text>
        <dbReference type="Rhea" id="RHEA:11060"/>
        <dbReference type="Rhea" id="RHEA-COMP:9666"/>
        <dbReference type="Rhea" id="RHEA-COMP:9695"/>
        <dbReference type="ChEBI" id="CHEBI:30616"/>
        <dbReference type="ChEBI" id="CHEBI:33019"/>
        <dbReference type="ChEBI" id="CHEBI:58045"/>
        <dbReference type="ChEBI" id="CHEBI:78442"/>
        <dbReference type="ChEBI" id="CHEBI:78528"/>
        <dbReference type="ChEBI" id="CHEBI:456215"/>
        <dbReference type="EC" id="6.1.1.5"/>
    </reaction>
</comment>
<keyword evidence="4" id="KW-0547">Nucleotide-binding</keyword>
<dbReference type="CDD" id="cd00818">
    <property type="entry name" value="IleRS_core"/>
    <property type="match status" value="1"/>
</dbReference>
<dbReference type="InterPro" id="IPR009080">
    <property type="entry name" value="tRNAsynth_Ia_anticodon-bd"/>
</dbReference>
<evidence type="ECO:0000256" key="6">
    <source>
        <dbReference type="ARBA" id="ARBA00022840"/>
    </source>
</evidence>
<dbReference type="OrthoDB" id="9810365at2"/>
<dbReference type="AlphaFoldDB" id="A0A1L8ZAJ7"/>
<keyword evidence="6" id="KW-0067">ATP-binding</keyword>
<dbReference type="Pfam" id="PF00133">
    <property type="entry name" value="tRNA-synt_1"/>
    <property type="match status" value="1"/>
</dbReference>
<dbReference type="PANTHER" id="PTHR42780">
    <property type="entry name" value="SOLEUCYL-TRNA SYNTHETASE"/>
    <property type="match status" value="1"/>
</dbReference>
<evidence type="ECO:0000256" key="7">
    <source>
        <dbReference type="ARBA" id="ARBA00022917"/>
    </source>
</evidence>
<accession>A0A1L8ZAJ7</accession>
<dbReference type="GO" id="GO:0006428">
    <property type="term" value="P:isoleucyl-tRNA aminoacylation"/>
    <property type="evidence" value="ECO:0007669"/>
    <property type="project" value="InterPro"/>
</dbReference>
<feature type="domain" description="Aminoacyl-tRNA synthetase class Ia" evidence="11">
    <location>
        <begin position="33"/>
        <end position="262"/>
    </location>
</feature>
<keyword evidence="2" id="KW-0436">Ligase</keyword>
<keyword evidence="7" id="KW-0648">Protein biosynthesis</keyword>
<dbReference type="EMBL" id="JNBW01000340">
    <property type="protein sequence ID" value="OJH14762.1"/>
    <property type="molecule type" value="Genomic_DNA"/>
</dbReference>
<reference evidence="12" key="1">
    <citation type="journal article" date="2015" name="Microbiology">
        <title>Similarities in murine infection and immune response to Borrelia bissettii and Borrelia burgdorferi sensu stricto.</title>
        <authorList>
            <person name="Leydet B.F.Jr."/>
            <person name="Liang F.T."/>
        </authorList>
    </citation>
    <scope>NUCLEOTIDE SEQUENCE [LARGE SCALE GENOMIC DNA]</scope>
    <source>
        <strain evidence="12">CO275</strain>
    </source>
</reference>
<feature type="non-terminal residue" evidence="12">
    <location>
        <position position="348"/>
    </location>
</feature>
<keyword evidence="5" id="KW-0862">Zinc</keyword>
<proteinExistence type="predicted"/>
<evidence type="ECO:0000256" key="9">
    <source>
        <dbReference type="ARBA" id="ARBA00025217"/>
    </source>
</evidence>
<evidence type="ECO:0000313" key="12">
    <source>
        <dbReference type="EMBL" id="OJH14762.1"/>
    </source>
</evidence>
<keyword evidence="1" id="KW-0963">Cytoplasm</keyword>